<dbReference type="EMBL" id="CAEZWJ010000030">
    <property type="protein sequence ID" value="CAB4657407.1"/>
    <property type="molecule type" value="Genomic_DNA"/>
</dbReference>
<reference evidence="1" key="1">
    <citation type="submission" date="2020-05" db="EMBL/GenBank/DDBJ databases">
        <authorList>
            <person name="Chiriac C."/>
            <person name="Salcher M."/>
            <person name="Ghai R."/>
            <person name="Kavagutti S V."/>
        </authorList>
    </citation>
    <scope>NUCLEOTIDE SEQUENCE</scope>
</reference>
<accession>A0A6J6L5W6</accession>
<organism evidence="1">
    <name type="scientific">freshwater metagenome</name>
    <dbReference type="NCBI Taxonomy" id="449393"/>
    <lineage>
        <taxon>unclassified sequences</taxon>
        <taxon>metagenomes</taxon>
        <taxon>ecological metagenomes</taxon>
    </lineage>
</organism>
<dbReference type="AlphaFoldDB" id="A0A6J6L5W6"/>
<name>A0A6J6L5W6_9ZZZZ</name>
<sequence>MGHYRVDEIEYQRRLKQLMSHWGVSETAILMYARSNNVDIAQVSWDKGFEILTRREITVSDVQTRQVGRGYLGAERVPGEINAPSVNVRKVLVMGPVEPNALQLQVWNWRLSLEAFLSRIVGRDIKITII</sequence>
<gene>
    <name evidence="1" type="ORF">UFOPK2214_01004</name>
</gene>
<protein>
    <submittedName>
        <fullName evidence="1">Unannotated protein</fullName>
    </submittedName>
</protein>
<proteinExistence type="predicted"/>
<evidence type="ECO:0000313" key="1">
    <source>
        <dbReference type="EMBL" id="CAB4657407.1"/>
    </source>
</evidence>